<sequence>MNNWLSDISSEMALFGKYEVGKLLGRGAFAKVYQAHNVKTGETVAIKAVSKRKVLRGKLMAHVKMEIAIMHRLNHPNIVKLIEVLATKTKVYFVMEFAKGGEFLEDKEGTFQRRSQPSLFPAVDFRRRFLPVKRHLPPRLEALEFKIPEMDVAGAPTTDIVLDTKPETRITIDEIMNDPWFKDGFKEIKVHPVLRFRNERRNTKQRKLDAFDLISFSSGFDLSVCSTTSIFPSNMAVHIGGETVEDNSYERIRDEVDKIVSVEVISMTESGIRLEHQCSNLVIAIDVHQLTEKLVVVVVNRRELNARRSDGLWSDKLKPRLSDLVYIVNSNNESEETTISVCIPSNNLLR</sequence>
<keyword evidence="1" id="KW-0723">Serine/threonine-protein kinase</keyword>
<keyword evidence="5 6" id="KW-0067">ATP-binding</keyword>
<dbReference type="PROSITE" id="PS00107">
    <property type="entry name" value="PROTEIN_KINASE_ATP"/>
    <property type="match status" value="1"/>
</dbReference>
<dbReference type="GO" id="GO:0004674">
    <property type="term" value="F:protein serine/threonine kinase activity"/>
    <property type="evidence" value="ECO:0007669"/>
    <property type="project" value="UniProtKB-KW"/>
</dbReference>
<evidence type="ECO:0000256" key="5">
    <source>
        <dbReference type="ARBA" id="ARBA00022840"/>
    </source>
</evidence>
<name>A0A6A3BEN7_HIBSY</name>
<keyword evidence="4" id="KW-0418">Kinase</keyword>
<comment type="caution">
    <text evidence="8">The sequence shown here is derived from an EMBL/GenBank/DDBJ whole genome shotgun (WGS) entry which is preliminary data.</text>
</comment>
<keyword evidence="3 6" id="KW-0547">Nucleotide-binding</keyword>
<dbReference type="InterPro" id="IPR011009">
    <property type="entry name" value="Kinase-like_dom_sf"/>
</dbReference>
<evidence type="ECO:0000256" key="2">
    <source>
        <dbReference type="ARBA" id="ARBA00022679"/>
    </source>
</evidence>
<evidence type="ECO:0000256" key="1">
    <source>
        <dbReference type="ARBA" id="ARBA00022527"/>
    </source>
</evidence>
<dbReference type="EMBL" id="VEPZ02000870">
    <property type="protein sequence ID" value="KAE8714445.1"/>
    <property type="molecule type" value="Genomic_DNA"/>
</dbReference>
<dbReference type="Pfam" id="PF00069">
    <property type="entry name" value="Pkinase"/>
    <property type="match status" value="1"/>
</dbReference>
<dbReference type="PANTHER" id="PTHR43895:SF160">
    <property type="entry name" value="CBL-INTERACTING SERINE_THREONINE-PROTEIN KINASE 14"/>
    <property type="match status" value="1"/>
</dbReference>
<dbReference type="InterPro" id="IPR017441">
    <property type="entry name" value="Protein_kinase_ATP_BS"/>
</dbReference>
<gene>
    <name evidence="8" type="ORF">F3Y22_tig00110195pilonHSYRG00021</name>
</gene>
<dbReference type="PANTHER" id="PTHR43895">
    <property type="entry name" value="CALCIUM/CALMODULIN-DEPENDENT PROTEIN KINASE KINASE-RELATED"/>
    <property type="match status" value="1"/>
</dbReference>
<evidence type="ECO:0000259" key="7">
    <source>
        <dbReference type="PROSITE" id="PS50011"/>
    </source>
</evidence>
<keyword evidence="9" id="KW-1185">Reference proteome</keyword>
<evidence type="ECO:0000256" key="6">
    <source>
        <dbReference type="PROSITE-ProRule" id="PRU10141"/>
    </source>
</evidence>
<dbReference type="AlphaFoldDB" id="A0A6A3BEN7"/>
<dbReference type="PROSITE" id="PS50011">
    <property type="entry name" value="PROTEIN_KINASE_DOM"/>
    <property type="match status" value="1"/>
</dbReference>
<evidence type="ECO:0000313" key="8">
    <source>
        <dbReference type="EMBL" id="KAE8714445.1"/>
    </source>
</evidence>
<dbReference type="GO" id="GO:0007165">
    <property type="term" value="P:signal transduction"/>
    <property type="evidence" value="ECO:0007669"/>
    <property type="project" value="TreeGrafter"/>
</dbReference>
<feature type="binding site" evidence="6">
    <location>
        <position position="47"/>
    </location>
    <ligand>
        <name>ATP</name>
        <dbReference type="ChEBI" id="CHEBI:30616"/>
    </ligand>
</feature>
<evidence type="ECO:0000313" key="9">
    <source>
        <dbReference type="Proteomes" id="UP000436088"/>
    </source>
</evidence>
<dbReference type="Gene3D" id="3.30.310.80">
    <property type="entry name" value="Kinase associated domain 1, KA1"/>
    <property type="match status" value="1"/>
</dbReference>
<keyword evidence="2" id="KW-0808">Transferase</keyword>
<dbReference type="SUPFAM" id="SSF56112">
    <property type="entry name" value="Protein kinase-like (PK-like)"/>
    <property type="match status" value="1"/>
</dbReference>
<dbReference type="Proteomes" id="UP000436088">
    <property type="component" value="Unassembled WGS sequence"/>
</dbReference>
<protein>
    <submittedName>
        <fullName evidence="8">Non-LTR retroelement reverse transcriptase-like protein</fullName>
    </submittedName>
</protein>
<proteinExistence type="predicted"/>
<dbReference type="FunFam" id="3.30.200.20:FF:000042">
    <property type="entry name" value="Aurora kinase A"/>
    <property type="match status" value="1"/>
</dbReference>
<dbReference type="GO" id="GO:0005524">
    <property type="term" value="F:ATP binding"/>
    <property type="evidence" value="ECO:0007669"/>
    <property type="project" value="UniProtKB-UniRule"/>
</dbReference>
<organism evidence="8 9">
    <name type="scientific">Hibiscus syriacus</name>
    <name type="common">Rose of Sharon</name>
    <dbReference type="NCBI Taxonomy" id="106335"/>
    <lineage>
        <taxon>Eukaryota</taxon>
        <taxon>Viridiplantae</taxon>
        <taxon>Streptophyta</taxon>
        <taxon>Embryophyta</taxon>
        <taxon>Tracheophyta</taxon>
        <taxon>Spermatophyta</taxon>
        <taxon>Magnoliopsida</taxon>
        <taxon>eudicotyledons</taxon>
        <taxon>Gunneridae</taxon>
        <taxon>Pentapetalae</taxon>
        <taxon>rosids</taxon>
        <taxon>malvids</taxon>
        <taxon>Malvales</taxon>
        <taxon>Malvaceae</taxon>
        <taxon>Malvoideae</taxon>
        <taxon>Hibiscus</taxon>
    </lineage>
</organism>
<dbReference type="GO" id="GO:0003964">
    <property type="term" value="F:RNA-directed DNA polymerase activity"/>
    <property type="evidence" value="ECO:0007669"/>
    <property type="project" value="UniProtKB-KW"/>
</dbReference>
<evidence type="ECO:0000256" key="3">
    <source>
        <dbReference type="ARBA" id="ARBA00022741"/>
    </source>
</evidence>
<reference evidence="8" key="1">
    <citation type="submission" date="2019-09" db="EMBL/GenBank/DDBJ databases">
        <title>Draft genome information of white flower Hibiscus syriacus.</title>
        <authorList>
            <person name="Kim Y.-M."/>
        </authorList>
    </citation>
    <scope>NUCLEOTIDE SEQUENCE [LARGE SCALE GENOMIC DNA]</scope>
    <source>
        <strain evidence="8">YM2019G1</strain>
    </source>
</reference>
<dbReference type="InterPro" id="IPR000719">
    <property type="entry name" value="Prot_kinase_dom"/>
</dbReference>
<evidence type="ECO:0000256" key="4">
    <source>
        <dbReference type="ARBA" id="ARBA00022777"/>
    </source>
</evidence>
<dbReference type="Gene3D" id="3.30.200.20">
    <property type="entry name" value="Phosphorylase Kinase, domain 1"/>
    <property type="match status" value="1"/>
</dbReference>
<accession>A0A6A3BEN7</accession>
<feature type="domain" description="Protein kinase" evidence="7">
    <location>
        <begin position="18"/>
        <end position="350"/>
    </location>
</feature>